<accession>A0A2U1PM98</accession>
<dbReference type="GO" id="GO:0005737">
    <property type="term" value="C:cytoplasm"/>
    <property type="evidence" value="ECO:0007669"/>
    <property type="project" value="TreeGrafter"/>
</dbReference>
<dbReference type="InterPro" id="IPR019446">
    <property type="entry name" value="BMT5-like"/>
</dbReference>
<sequence>MAHLDYNPNSTMLFVGEGNFSYSMSICITLRSGANMTVTSYDTIKDLQQKYPDALTNLRLLTDYGATPTVLHGVDARKMSEHPRLRGRTYDFIIYNFPHAGFIGDESTQAVINKHRELLRGFFLSVVPMLSPEGQCHVTHKRKAPFSLWHIPKLASECGLGLIECADFNAGDYPGYDNKRGEGERADKRFPLGSCCKYKFVKEINVN</sequence>
<dbReference type="GO" id="GO:0070042">
    <property type="term" value="F:rRNA (uridine-N3-)-methyltransferase activity"/>
    <property type="evidence" value="ECO:0007669"/>
    <property type="project" value="InterPro"/>
</dbReference>
<evidence type="ECO:0000313" key="3">
    <source>
        <dbReference type="Proteomes" id="UP000245207"/>
    </source>
</evidence>
<dbReference type="PANTHER" id="PTHR11538:SF26">
    <property type="entry name" value="FERREDOXIN-FOLD ANTICODON-BINDING DOMAIN-CONTAINING PROTEIN 1"/>
    <property type="match status" value="1"/>
</dbReference>
<protein>
    <recommendedName>
        <fullName evidence="1">25S rRNA (uridine-N(3))-methyltransferase BMT5-like domain-containing protein</fullName>
    </recommendedName>
</protein>
<dbReference type="Pfam" id="PF10354">
    <property type="entry name" value="BMT5-like"/>
    <property type="match status" value="1"/>
</dbReference>
<proteinExistence type="predicted"/>
<reference evidence="2 3" key="1">
    <citation type="journal article" date="2018" name="Mol. Plant">
        <title>The genome of Artemisia annua provides insight into the evolution of Asteraceae family and artemisinin biosynthesis.</title>
        <authorList>
            <person name="Shen Q."/>
            <person name="Zhang L."/>
            <person name="Liao Z."/>
            <person name="Wang S."/>
            <person name="Yan T."/>
            <person name="Shi P."/>
            <person name="Liu M."/>
            <person name="Fu X."/>
            <person name="Pan Q."/>
            <person name="Wang Y."/>
            <person name="Lv Z."/>
            <person name="Lu X."/>
            <person name="Zhang F."/>
            <person name="Jiang W."/>
            <person name="Ma Y."/>
            <person name="Chen M."/>
            <person name="Hao X."/>
            <person name="Li L."/>
            <person name="Tang Y."/>
            <person name="Lv G."/>
            <person name="Zhou Y."/>
            <person name="Sun X."/>
            <person name="Brodelius P.E."/>
            <person name="Rose J.K.C."/>
            <person name="Tang K."/>
        </authorList>
    </citation>
    <scope>NUCLEOTIDE SEQUENCE [LARGE SCALE GENOMIC DNA]</scope>
    <source>
        <strain evidence="3">cv. Huhao1</strain>
        <tissue evidence="2">Leaf</tissue>
    </source>
</reference>
<dbReference type="STRING" id="35608.A0A2U1PM98"/>
<dbReference type="GO" id="GO:0070475">
    <property type="term" value="P:rRNA base methylation"/>
    <property type="evidence" value="ECO:0007669"/>
    <property type="project" value="InterPro"/>
</dbReference>
<dbReference type="EMBL" id="PKPP01000972">
    <property type="protein sequence ID" value="PWA86881.1"/>
    <property type="molecule type" value="Genomic_DNA"/>
</dbReference>
<gene>
    <name evidence="2" type="ORF">CTI12_AA137540</name>
</gene>
<name>A0A2U1PM98_ARTAN</name>
<dbReference type="Proteomes" id="UP000245207">
    <property type="component" value="Unassembled WGS sequence"/>
</dbReference>
<dbReference type="OrthoDB" id="273345at2759"/>
<keyword evidence="3" id="KW-1185">Reference proteome</keyword>
<dbReference type="PANTHER" id="PTHR11538">
    <property type="entry name" value="PHENYLALANYL-TRNA SYNTHETASE"/>
    <property type="match status" value="1"/>
</dbReference>
<feature type="domain" description="25S rRNA (uridine-N(3))-methyltransferase BMT5-like" evidence="1">
    <location>
        <begin position="13"/>
        <end position="180"/>
    </location>
</feature>
<comment type="caution">
    <text evidence="2">The sequence shown here is derived from an EMBL/GenBank/DDBJ whole genome shotgun (WGS) entry which is preliminary data.</text>
</comment>
<dbReference type="AlphaFoldDB" id="A0A2U1PM98"/>
<organism evidence="2 3">
    <name type="scientific">Artemisia annua</name>
    <name type="common">Sweet wormwood</name>
    <dbReference type="NCBI Taxonomy" id="35608"/>
    <lineage>
        <taxon>Eukaryota</taxon>
        <taxon>Viridiplantae</taxon>
        <taxon>Streptophyta</taxon>
        <taxon>Embryophyta</taxon>
        <taxon>Tracheophyta</taxon>
        <taxon>Spermatophyta</taxon>
        <taxon>Magnoliopsida</taxon>
        <taxon>eudicotyledons</taxon>
        <taxon>Gunneridae</taxon>
        <taxon>Pentapetalae</taxon>
        <taxon>asterids</taxon>
        <taxon>campanulids</taxon>
        <taxon>Asterales</taxon>
        <taxon>Asteraceae</taxon>
        <taxon>Asteroideae</taxon>
        <taxon>Anthemideae</taxon>
        <taxon>Artemisiinae</taxon>
        <taxon>Artemisia</taxon>
    </lineage>
</organism>
<evidence type="ECO:0000313" key="2">
    <source>
        <dbReference type="EMBL" id="PWA86881.1"/>
    </source>
</evidence>
<evidence type="ECO:0000259" key="1">
    <source>
        <dbReference type="Pfam" id="PF10354"/>
    </source>
</evidence>